<name>A0A8H3GQW0_9AGAM</name>
<dbReference type="AlphaFoldDB" id="A0A8H3GQW0"/>
<evidence type="ECO:0000313" key="2">
    <source>
        <dbReference type="Proteomes" id="UP000663853"/>
    </source>
</evidence>
<accession>A0A8H3GQW0</accession>
<proteinExistence type="predicted"/>
<dbReference type="EMBL" id="CAJMXA010001489">
    <property type="protein sequence ID" value="CAE6461712.1"/>
    <property type="molecule type" value="Genomic_DNA"/>
</dbReference>
<organism evidence="1 2">
    <name type="scientific">Rhizoctonia solani</name>
    <dbReference type="NCBI Taxonomy" id="456999"/>
    <lineage>
        <taxon>Eukaryota</taxon>
        <taxon>Fungi</taxon>
        <taxon>Dikarya</taxon>
        <taxon>Basidiomycota</taxon>
        <taxon>Agaricomycotina</taxon>
        <taxon>Agaricomycetes</taxon>
        <taxon>Cantharellales</taxon>
        <taxon>Ceratobasidiaceae</taxon>
        <taxon>Rhizoctonia</taxon>
    </lineage>
</organism>
<comment type="caution">
    <text evidence="1">The sequence shown here is derived from an EMBL/GenBank/DDBJ whole genome shotgun (WGS) entry which is preliminary data.</text>
</comment>
<sequence length="115" mass="12500">MEAAGVYASSTGGCTDRNNRRCTSYEGIWGTTVNGVIKLKQECRCAITITGGTEVGHAAGRYSHAKGHKVDFRLNSGLNDFITKFKRINDRGDGSPQYESPGGNIYAKEGNHWDV</sequence>
<reference evidence="1" key="1">
    <citation type="submission" date="2021-01" db="EMBL/GenBank/DDBJ databases">
        <authorList>
            <person name="Kaushik A."/>
        </authorList>
    </citation>
    <scope>NUCLEOTIDE SEQUENCE</scope>
    <source>
        <strain evidence="1">AG6-10EEA</strain>
    </source>
</reference>
<gene>
    <name evidence="1" type="ORF">RDB_LOCUS62833</name>
</gene>
<evidence type="ECO:0000313" key="1">
    <source>
        <dbReference type="EMBL" id="CAE6461712.1"/>
    </source>
</evidence>
<dbReference type="Proteomes" id="UP000663853">
    <property type="component" value="Unassembled WGS sequence"/>
</dbReference>
<protein>
    <submittedName>
        <fullName evidence="1">Uncharacterized protein</fullName>
    </submittedName>
</protein>